<evidence type="ECO:0000313" key="1">
    <source>
        <dbReference type="EMBL" id="MCC0178422.1"/>
    </source>
</evidence>
<dbReference type="EMBL" id="JADWDC010000043">
    <property type="protein sequence ID" value="MCC0178422.1"/>
    <property type="molecule type" value="Genomic_DNA"/>
</dbReference>
<proteinExistence type="predicted"/>
<dbReference type="AlphaFoldDB" id="A0A964FGV5"/>
<evidence type="ECO:0000313" key="2">
    <source>
        <dbReference type="Proteomes" id="UP000729733"/>
    </source>
</evidence>
<organism evidence="1 2">
    <name type="scientific">Waterburya agarophytonicola KI4</name>
    <dbReference type="NCBI Taxonomy" id="2874699"/>
    <lineage>
        <taxon>Bacteria</taxon>
        <taxon>Bacillati</taxon>
        <taxon>Cyanobacteriota</taxon>
        <taxon>Cyanophyceae</taxon>
        <taxon>Pleurocapsales</taxon>
        <taxon>Hyellaceae</taxon>
        <taxon>Waterburya</taxon>
        <taxon>Waterburya agarophytonicola</taxon>
    </lineage>
</organism>
<protein>
    <submittedName>
        <fullName evidence="1">Uncharacterized protein</fullName>
    </submittedName>
</protein>
<reference evidence="1" key="1">
    <citation type="journal article" date="2021" name="Antonie Van Leeuwenhoek">
        <title>Draft genome and description of Waterburya agarophytonicola gen. nov. sp. nov. (Pleurocapsales, Cyanobacteria): a seaweed symbiont.</title>
        <authorList>
            <person name="Bonthond G."/>
            <person name="Shalygin S."/>
            <person name="Bayer T."/>
            <person name="Weinberger F."/>
        </authorList>
    </citation>
    <scope>NUCLEOTIDE SEQUENCE</scope>
    <source>
        <strain evidence="1">KI4</strain>
    </source>
</reference>
<gene>
    <name evidence="1" type="ORF">I4641_15700</name>
</gene>
<dbReference type="RefSeq" id="WP_229641501.1">
    <property type="nucleotide sequence ID" value="NZ_JADWDC010000043.1"/>
</dbReference>
<sequence>MYHSNLIKSPLTVSPHGSFEVNQLCESVAICEAVKGDRHNWGNATETEPAFVVYLGCRKDEVASHVNTFKTFYRSGMCEVREPKYLKDFEVEIKVRGMQRQSDSHAFGLDYLVESQQWQDFGCDSDEYDYYTTGHQQHW</sequence>
<name>A0A964FGV5_9CYAN</name>
<comment type="caution">
    <text evidence="1">The sequence shown here is derived from an EMBL/GenBank/DDBJ whole genome shotgun (WGS) entry which is preliminary data.</text>
</comment>
<keyword evidence="2" id="KW-1185">Reference proteome</keyword>
<dbReference type="Proteomes" id="UP000729733">
    <property type="component" value="Unassembled WGS sequence"/>
</dbReference>
<accession>A0A964FGV5</accession>